<dbReference type="EMBL" id="CM007384">
    <property type="protein sequence ID" value="ONK73677.1"/>
    <property type="molecule type" value="Genomic_DNA"/>
</dbReference>
<evidence type="ECO:0000313" key="3">
    <source>
        <dbReference type="EMBL" id="ONK73677.1"/>
    </source>
</evidence>
<dbReference type="PROSITE" id="PS51297">
    <property type="entry name" value="K_BOX"/>
    <property type="match status" value="1"/>
</dbReference>
<evidence type="ECO:0000256" key="1">
    <source>
        <dbReference type="SAM" id="MobiDB-lite"/>
    </source>
</evidence>
<evidence type="ECO:0000313" key="4">
    <source>
        <dbReference type="Proteomes" id="UP000243459"/>
    </source>
</evidence>
<dbReference type="GO" id="GO:0003700">
    <property type="term" value="F:DNA-binding transcription factor activity"/>
    <property type="evidence" value="ECO:0007669"/>
    <property type="project" value="InterPro"/>
</dbReference>
<proteinExistence type="predicted"/>
<dbReference type="Gramene" id="ONK73677">
    <property type="protein sequence ID" value="ONK73677"/>
    <property type="gene ID" value="A4U43_C04F34130"/>
</dbReference>
<dbReference type="InterPro" id="IPR002487">
    <property type="entry name" value="TF_Kbox"/>
</dbReference>
<dbReference type="GO" id="GO:0005634">
    <property type="term" value="C:nucleus"/>
    <property type="evidence" value="ECO:0007669"/>
    <property type="project" value="InterPro"/>
</dbReference>
<protein>
    <recommendedName>
        <fullName evidence="2">K-box domain-containing protein</fullName>
    </recommendedName>
</protein>
<accession>A0A5P1F8F3</accession>
<dbReference type="AlphaFoldDB" id="A0A5P1F8F3"/>
<dbReference type="Pfam" id="PF01486">
    <property type="entry name" value="K-box"/>
    <property type="match status" value="1"/>
</dbReference>
<reference evidence="4" key="1">
    <citation type="journal article" date="2017" name="Nat. Commun.">
        <title>The asparagus genome sheds light on the origin and evolution of a young Y chromosome.</title>
        <authorList>
            <person name="Harkess A."/>
            <person name="Zhou J."/>
            <person name="Xu C."/>
            <person name="Bowers J.E."/>
            <person name="Van der Hulst R."/>
            <person name="Ayyampalayam S."/>
            <person name="Mercati F."/>
            <person name="Riccardi P."/>
            <person name="McKain M.R."/>
            <person name="Kakrana A."/>
            <person name="Tang H."/>
            <person name="Ray J."/>
            <person name="Groenendijk J."/>
            <person name="Arikit S."/>
            <person name="Mathioni S.M."/>
            <person name="Nakano M."/>
            <person name="Shan H."/>
            <person name="Telgmann-Rauber A."/>
            <person name="Kanno A."/>
            <person name="Yue Z."/>
            <person name="Chen H."/>
            <person name="Li W."/>
            <person name="Chen Y."/>
            <person name="Xu X."/>
            <person name="Zhang Y."/>
            <person name="Luo S."/>
            <person name="Chen H."/>
            <person name="Gao J."/>
            <person name="Mao Z."/>
            <person name="Pires J.C."/>
            <person name="Luo M."/>
            <person name="Kudrna D."/>
            <person name="Wing R.A."/>
            <person name="Meyers B.C."/>
            <person name="Yi K."/>
            <person name="Kong H."/>
            <person name="Lavrijsen P."/>
            <person name="Sunseri F."/>
            <person name="Falavigna A."/>
            <person name="Ye Y."/>
            <person name="Leebens-Mack J.H."/>
            <person name="Chen G."/>
        </authorList>
    </citation>
    <scope>NUCLEOTIDE SEQUENCE [LARGE SCALE GENOMIC DNA]</scope>
    <source>
        <strain evidence="4">cv. DH0086</strain>
    </source>
</reference>
<name>A0A5P1F8F3_ASPOF</name>
<feature type="region of interest" description="Disordered" evidence="1">
    <location>
        <begin position="1"/>
        <end position="53"/>
    </location>
</feature>
<keyword evidence="4" id="KW-1185">Reference proteome</keyword>
<feature type="domain" description="K-box" evidence="2">
    <location>
        <begin position="84"/>
        <end position="174"/>
    </location>
</feature>
<sequence>MAVRAAGFRRGTAPDAVWPPAVRHGEGRQGGRSVVGSPAFDGAGTEPPGGKRVERLRRGSTAACLRLCGGGCDAVAAVVGLGSSERMQSTLRSLKESNHNLRKEIRQRMGEDLDELGVEELRGLEQSLDETLVHVRQRKYHVITTQTDTYKKKLKNTHETHQSLLHQLEMKDQHQGYRFVAERALSTANDATQMFAYQVHSSQQNLLELGYGSRDLSIA</sequence>
<organism evidence="3 4">
    <name type="scientific">Asparagus officinalis</name>
    <name type="common">Garden asparagus</name>
    <dbReference type="NCBI Taxonomy" id="4686"/>
    <lineage>
        <taxon>Eukaryota</taxon>
        <taxon>Viridiplantae</taxon>
        <taxon>Streptophyta</taxon>
        <taxon>Embryophyta</taxon>
        <taxon>Tracheophyta</taxon>
        <taxon>Spermatophyta</taxon>
        <taxon>Magnoliopsida</taxon>
        <taxon>Liliopsida</taxon>
        <taxon>Asparagales</taxon>
        <taxon>Asparagaceae</taxon>
        <taxon>Asparagoideae</taxon>
        <taxon>Asparagus</taxon>
    </lineage>
</organism>
<evidence type="ECO:0000259" key="2">
    <source>
        <dbReference type="PROSITE" id="PS51297"/>
    </source>
</evidence>
<dbReference type="Proteomes" id="UP000243459">
    <property type="component" value="Chromosome 4"/>
</dbReference>
<gene>
    <name evidence="3" type="ORF">A4U43_C04F34130</name>
</gene>